<dbReference type="GO" id="GO:0005507">
    <property type="term" value="F:copper ion binding"/>
    <property type="evidence" value="ECO:0007669"/>
    <property type="project" value="InterPro"/>
</dbReference>
<dbReference type="Pfam" id="PF00403">
    <property type="entry name" value="HMA"/>
    <property type="match status" value="2"/>
</dbReference>
<dbReference type="GO" id="GO:0043682">
    <property type="term" value="F:P-type divalent copper transporter activity"/>
    <property type="evidence" value="ECO:0007669"/>
    <property type="project" value="TreeGrafter"/>
</dbReference>
<dbReference type="PANTHER" id="PTHR43520">
    <property type="entry name" value="ATP7, ISOFORM B"/>
    <property type="match status" value="1"/>
</dbReference>
<keyword evidence="7" id="KW-0472">Membrane</keyword>
<dbReference type="InterPro" id="IPR006122">
    <property type="entry name" value="HMA_Cu_ion-bd"/>
</dbReference>
<feature type="domain" description="HMA" evidence="8">
    <location>
        <begin position="75"/>
        <end position="141"/>
    </location>
</feature>
<organism evidence="9">
    <name type="scientific">Kosmotoga arenicorallina</name>
    <dbReference type="NCBI Taxonomy" id="688066"/>
    <lineage>
        <taxon>Bacteria</taxon>
        <taxon>Thermotogati</taxon>
        <taxon>Thermotogota</taxon>
        <taxon>Thermotogae</taxon>
        <taxon>Kosmotogales</taxon>
        <taxon>Kosmotogaceae</taxon>
        <taxon>Kosmotoga</taxon>
    </lineage>
</organism>
<dbReference type="Gene3D" id="3.30.70.100">
    <property type="match status" value="2"/>
</dbReference>
<dbReference type="InterPro" id="IPR036163">
    <property type="entry name" value="HMA_dom_sf"/>
</dbReference>
<proteinExistence type="predicted"/>
<dbReference type="SUPFAM" id="SSF55008">
    <property type="entry name" value="HMA, heavy metal-associated domain"/>
    <property type="match status" value="2"/>
</dbReference>
<accession>A0A7C5HRV1</accession>
<dbReference type="PRINTS" id="PR00942">
    <property type="entry name" value="CUATPASEI"/>
</dbReference>
<keyword evidence="3" id="KW-0187">Copper transport</keyword>
<dbReference type="FunFam" id="3.30.70.100:FF:000005">
    <property type="entry name" value="Copper-exporting P-type ATPase A"/>
    <property type="match status" value="1"/>
</dbReference>
<keyword evidence="2" id="KW-0479">Metal-binding</keyword>
<feature type="transmembrane region" description="Helical" evidence="7">
    <location>
        <begin position="166"/>
        <end position="185"/>
    </location>
</feature>
<keyword evidence="5" id="KW-1278">Translocase</keyword>
<evidence type="ECO:0000256" key="1">
    <source>
        <dbReference type="ARBA" id="ARBA00004127"/>
    </source>
</evidence>
<dbReference type="NCBIfam" id="TIGR00003">
    <property type="entry name" value="copper ion binding protein"/>
    <property type="match status" value="2"/>
</dbReference>
<dbReference type="PROSITE" id="PS50846">
    <property type="entry name" value="HMA_2"/>
    <property type="match status" value="2"/>
</dbReference>
<dbReference type="PROSITE" id="PS01047">
    <property type="entry name" value="HMA_1"/>
    <property type="match status" value="1"/>
</dbReference>
<dbReference type="CDD" id="cd00371">
    <property type="entry name" value="HMA"/>
    <property type="match status" value="2"/>
</dbReference>
<feature type="domain" description="HMA" evidence="8">
    <location>
        <begin position="4"/>
        <end position="69"/>
    </location>
</feature>
<dbReference type="EMBL" id="DRTH01000059">
    <property type="protein sequence ID" value="HHF08347.1"/>
    <property type="molecule type" value="Genomic_DNA"/>
</dbReference>
<keyword evidence="3" id="KW-0813">Transport</keyword>
<evidence type="ECO:0000256" key="6">
    <source>
        <dbReference type="ARBA" id="ARBA00023008"/>
    </source>
</evidence>
<keyword evidence="7" id="KW-0812">Transmembrane</keyword>
<dbReference type="PANTHER" id="PTHR43520:SF8">
    <property type="entry name" value="P-TYPE CU(+) TRANSPORTER"/>
    <property type="match status" value="1"/>
</dbReference>
<comment type="caution">
    <text evidence="9">The sequence shown here is derived from an EMBL/GenBank/DDBJ whole genome shotgun (WGS) entry which is preliminary data.</text>
</comment>
<dbReference type="GO" id="GO:0055070">
    <property type="term" value="P:copper ion homeostasis"/>
    <property type="evidence" value="ECO:0007669"/>
    <property type="project" value="TreeGrafter"/>
</dbReference>
<keyword evidence="6" id="KW-0186">Copper</keyword>
<dbReference type="InterPro" id="IPR006121">
    <property type="entry name" value="HMA_dom"/>
</dbReference>
<evidence type="ECO:0000256" key="7">
    <source>
        <dbReference type="SAM" id="Phobius"/>
    </source>
</evidence>
<evidence type="ECO:0000259" key="8">
    <source>
        <dbReference type="PROSITE" id="PS50846"/>
    </source>
</evidence>
<evidence type="ECO:0000256" key="3">
    <source>
        <dbReference type="ARBA" id="ARBA00022796"/>
    </source>
</evidence>
<evidence type="ECO:0000256" key="2">
    <source>
        <dbReference type="ARBA" id="ARBA00022723"/>
    </source>
</evidence>
<protein>
    <submittedName>
        <fullName evidence="9">Heavy metal translocating P-type ATPase</fullName>
    </submittedName>
</protein>
<dbReference type="Proteomes" id="UP000886129">
    <property type="component" value="Unassembled WGS sequence"/>
</dbReference>
<sequence length="187" mass="20746">MMAEKKEFIVKGMTCASCVSAVEKAALKVEGVKNPVVSLATERLVFEVETPIDESELVERIKKAGYEIEKSKKLRKISLEIEGMTCASCVSAVEKAVNKLDGINSVSVNLTTEKAAIEYDPSLVRIADIKKAVEKNGYKAKSVTTKTYDRDSERREAVTRSYRRKFLFSSIFALPLLLVAMAHMFGI</sequence>
<evidence type="ECO:0000256" key="4">
    <source>
        <dbReference type="ARBA" id="ARBA00022842"/>
    </source>
</evidence>
<dbReference type="AlphaFoldDB" id="A0A7C5HRV1"/>
<keyword evidence="4" id="KW-0460">Magnesium</keyword>
<evidence type="ECO:0000256" key="5">
    <source>
        <dbReference type="ARBA" id="ARBA00022967"/>
    </source>
</evidence>
<gene>
    <name evidence="9" type="ORF">ENL26_01055</name>
</gene>
<name>A0A7C5HRV1_9BACT</name>
<dbReference type="GO" id="GO:0016020">
    <property type="term" value="C:membrane"/>
    <property type="evidence" value="ECO:0007669"/>
    <property type="project" value="TreeGrafter"/>
</dbReference>
<evidence type="ECO:0000313" key="9">
    <source>
        <dbReference type="EMBL" id="HHF08347.1"/>
    </source>
</evidence>
<dbReference type="InterPro" id="IPR017969">
    <property type="entry name" value="Heavy-metal-associated_CS"/>
</dbReference>
<comment type="subcellular location">
    <subcellularLocation>
        <location evidence="1">Endomembrane system</location>
        <topology evidence="1">Multi-pass membrane protein</topology>
    </subcellularLocation>
</comment>
<keyword evidence="3" id="KW-0406">Ion transport</keyword>
<feature type="non-terminal residue" evidence="9">
    <location>
        <position position="187"/>
    </location>
</feature>
<keyword evidence="7" id="KW-1133">Transmembrane helix</keyword>
<reference evidence="9" key="1">
    <citation type="journal article" date="2020" name="mSystems">
        <title>Genome- and Community-Level Interaction Insights into Carbon Utilization and Element Cycling Functions of Hydrothermarchaeota in Hydrothermal Sediment.</title>
        <authorList>
            <person name="Zhou Z."/>
            <person name="Liu Y."/>
            <person name="Xu W."/>
            <person name="Pan J."/>
            <person name="Luo Z.H."/>
            <person name="Li M."/>
        </authorList>
    </citation>
    <scope>NUCLEOTIDE SEQUENCE [LARGE SCALE GENOMIC DNA]</scope>
    <source>
        <strain evidence="9">HyVt-80</strain>
    </source>
</reference>